<dbReference type="EMBL" id="MN739969">
    <property type="protein sequence ID" value="QHT80429.1"/>
    <property type="molecule type" value="Genomic_DNA"/>
</dbReference>
<name>A0A6C0HIV4_9ZZZZ</name>
<protein>
    <submittedName>
        <fullName evidence="1">Uncharacterized protein</fullName>
    </submittedName>
</protein>
<organism evidence="1">
    <name type="scientific">viral metagenome</name>
    <dbReference type="NCBI Taxonomy" id="1070528"/>
    <lineage>
        <taxon>unclassified sequences</taxon>
        <taxon>metagenomes</taxon>
        <taxon>organismal metagenomes</taxon>
    </lineage>
</organism>
<dbReference type="InterPro" id="IPR011735">
    <property type="entry name" value="WlaTC/HtrL_glycosyltransf"/>
</dbReference>
<dbReference type="AlphaFoldDB" id="A0A6C0HIV4"/>
<sequence length="245" mass="29580">MQTTIVTAFMTKINNIDFRSYNTYIEYGNKLLHLGFPVVMFIEQYMYDVHYKENLSKYPSCRFVIFERYENYLYEYLSQVTKYEVATNNPSKDTIGYMFVQCHKTEWLRKAIELNPFQTENYTWIDFGIYHMIKNDQLLKESIETLVTTKQYPLVRIASCIDPREPCYSDIYHQVVWFFAGSVVGGNSETLIKFADIMKEFCIKIIQEKKHIMWEVNIWYLIYREFPEIFDFYLCDHNISILKNY</sequence>
<dbReference type="Pfam" id="PF09612">
    <property type="entry name" value="HtrL_YibB"/>
    <property type="match status" value="1"/>
</dbReference>
<proteinExistence type="predicted"/>
<accession>A0A6C0HIV4</accession>
<evidence type="ECO:0000313" key="1">
    <source>
        <dbReference type="EMBL" id="QHT80429.1"/>
    </source>
</evidence>
<reference evidence="1" key="1">
    <citation type="journal article" date="2020" name="Nature">
        <title>Giant virus diversity and host interactions through global metagenomics.</title>
        <authorList>
            <person name="Schulz F."/>
            <person name="Roux S."/>
            <person name="Paez-Espino D."/>
            <person name="Jungbluth S."/>
            <person name="Walsh D.A."/>
            <person name="Denef V.J."/>
            <person name="McMahon K.D."/>
            <person name="Konstantinidis K.T."/>
            <person name="Eloe-Fadrosh E.A."/>
            <person name="Kyrpides N.C."/>
            <person name="Woyke T."/>
        </authorList>
    </citation>
    <scope>NUCLEOTIDE SEQUENCE</scope>
    <source>
        <strain evidence="1">GVMAG-M-3300023184-120</strain>
    </source>
</reference>